<dbReference type="STRING" id="767434.Fraau_0616"/>
<accession>H8L5D8</accession>
<protein>
    <submittedName>
        <fullName evidence="2">Uncharacterized protein</fullName>
    </submittedName>
</protein>
<name>H8L5D8_FRAAD</name>
<gene>
    <name evidence="2" type="ordered locus">Fraau_0616</name>
</gene>
<dbReference type="KEGG" id="fau:Fraau_0616"/>
<dbReference type="Proteomes" id="UP000005234">
    <property type="component" value="Chromosome"/>
</dbReference>
<dbReference type="EMBL" id="CP003350">
    <property type="protein sequence ID" value="AFC85095.1"/>
    <property type="molecule type" value="Genomic_DNA"/>
</dbReference>
<keyword evidence="3" id="KW-1185">Reference proteome</keyword>
<dbReference type="HOGENOM" id="CLU_2395409_0_0_6"/>
<organism evidence="2 3">
    <name type="scientific">Frateuria aurantia (strain ATCC 33424 / DSM 6220 / KCTC 2777 / LMG 1558 / NBRC 3245 / NCIMB 13370)</name>
    <name type="common">Acetobacter aurantius</name>
    <dbReference type="NCBI Taxonomy" id="767434"/>
    <lineage>
        <taxon>Bacteria</taxon>
        <taxon>Pseudomonadati</taxon>
        <taxon>Pseudomonadota</taxon>
        <taxon>Gammaproteobacteria</taxon>
        <taxon>Lysobacterales</taxon>
        <taxon>Rhodanobacteraceae</taxon>
        <taxon>Frateuria</taxon>
    </lineage>
</organism>
<sequence>MKRLRNVLWIIVSLLAGREITRFILSIDAPSPRLDAMLEWLISCFSSEAANNPDIVFTTGALLTMLLSTGMSMAVIYLLWQLGVRRRWLRSGP</sequence>
<keyword evidence="1" id="KW-1133">Transmembrane helix</keyword>
<evidence type="ECO:0000313" key="2">
    <source>
        <dbReference type="EMBL" id="AFC85095.1"/>
    </source>
</evidence>
<feature type="transmembrane region" description="Helical" evidence="1">
    <location>
        <begin position="55"/>
        <end position="80"/>
    </location>
</feature>
<dbReference type="AlphaFoldDB" id="H8L5D8"/>
<evidence type="ECO:0000256" key="1">
    <source>
        <dbReference type="SAM" id="Phobius"/>
    </source>
</evidence>
<keyword evidence="1" id="KW-0472">Membrane</keyword>
<reference evidence="2" key="1">
    <citation type="submission" date="2012-02" db="EMBL/GenBank/DDBJ databases">
        <title>The complete genome of Frateuria aurantia DSM 6220.</title>
        <authorList>
            <consortium name="US DOE Joint Genome Institute (JGI-PGF)"/>
            <person name="Lucas S."/>
            <person name="Copeland A."/>
            <person name="Lapidus A."/>
            <person name="Glavina del Rio T."/>
            <person name="Dalin E."/>
            <person name="Tice H."/>
            <person name="Bruce D."/>
            <person name="Goodwin L."/>
            <person name="Pitluck S."/>
            <person name="Peters L."/>
            <person name="Ovchinnikova G."/>
            <person name="Teshima H."/>
            <person name="Kyrpides N."/>
            <person name="Mavromatis K."/>
            <person name="Ivanova N."/>
            <person name="Brettin T."/>
            <person name="Detter J.C."/>
            <person name="Han C."/>
            <person name="Larimer F."/>
            <person name="Land M."/>
            <person name="Hauser L."/>
            <person name="Markowitz V."/>
            <person name="Cheng J.-F."/>
            <person name="Hugenholtz P."/>
            <person name="Woyke T."/>
            <person name="Wu D."/>
            <person name="Brambilla E."/>
            <person name="Klenk H.-P."/>
            <person name="Eisen J.A."/>
        </authorList>
    </citation>
    <scope>NUCLEOTIDE SEQUENCE</scope>
    <source>
        <strain evidence="2">DSM 6220</strain>
    </source>
</reference>
<dbReference type="RefSeq" id="WP_014402101.1">
    <property type="nucleotide sequence ID" value="NC_017033.1"/>
</dbReference>
<keyword evidence="1" id="KW-0812">Transmembrane</keyword>
<evidence type="ECO:0000313" key="3">
    <source>
        <dbReference type="Proteomes" id="UP000005234"/>
    </source>
</evidence>
<proteinExistence type="predicted"/>